<accession>D2VEZ2</accession>
<dbReference type="GeneID" id="8856899"/>
<protein>
    <submittedName>
        <fullName evidence="2">Predicted protein</fullName>
    </submittedName>
</protein>
<feature type="compositionally biased region" description="Low complexity" evidence="1">
    <location>
        <begin position="22"/>
        <end position="34"/>
    </location>
</feature>
<keyword evidence="3" id="KW-1185">Reference proteome</keyword>
<dbReference type="RefSeq" id="XP_002677432.1">
    <property type="nucleotide sequence ID" value="XM_002677386.1"/>
</dbReference>
<dbReference type="Proteomes" id="UP000006671">
    <property type="component" value="Unassembled WGS sequence"/>
</dbReference>
<evidence type="ECO:0000313" key="3">
    <source>
        <dbReference type="Proteomes" id="UP000006671"/>
    </source>
</evidence>
<dbReference type="InParanoid" id="D2VEZ2"/>
<sequence length="278" mass="31541">MTIQSIKQHTTPLNKPPRKTIKSSNSSMNSFRSKGSKNCPACFKKKIKCNHLQELCAKTGNFKTPMNGYFNRILFDSFKFDPKDRAKLDAIIINQVNNFTRNISPQACANADVYKDELQKTFYDPIIKQFEKIAIERVEVKDDISISSEEDSSNGRGNNDDDISPQLSIVDSVLYSKSAQISQPSMVQTLTQSKGKLVRIKIGEFTEIKTCYLSLENFSNVNTLKQAIETACNFRPIDIKYESFYDRKLPVCDGYLLDCLKTKFTNSPPSQLVLHCTI</sequence>
<name>D2VEZ2_NAEGR</name>
<dbReference type="KEGG" id="ngr:NAEGRDRAFT_67446"/>
<dbReference type="AlphaFoldDB" id="D2VEZ2"/>
<gene>
    <name evidence="2" type="ORF">NAEGRDRAFT_67446</name>
</gene>
<feature type="compositionally biased region" description="Polar residues" evidence="1">
    <location>
        <begin position="1"/>
        <end position="13"/>
    </location>
</feature>
<feature type="region of interest" description="Disordered" evidence="1">
    <location>
        <begin position="146"/>
        <end position="165"/>
    </location>
</feature>
<feature type="region of interest" description="Disordered" evidence="1">
    <location>
        <begin position="1"/>
        <end position="34"/>
    </location>
</feature>
<evidence type="ECO:0000256" key="1">
    <source>
        <dbReference type="SAM" id="MobiDB-lite"/>
    </source>
</evidence>
<proteinExistence type="predicted"/>
<dbReference type="EMBL" id="GG738867">
    <property type="protein sequence ID" value="EFC44688.1"/>
    <property type="molecule type" value="Genomic_DNA"/>
</dbReference>
<organism evidence="3">
    <name type="scientific">Naegleria gruberi</name>
    <name type="common">Amoeba</name>
    <dbReference type="NCBI Taxonomy" id="5762"/>
    <lineage>
        <taxon>Eukaryota</taxon>
        <taxon>Discoba</taxon>
        <taxon>Heterolobosea</taxon>
        <taxon>Tetramitia</taxon>
        <taxon>Eutetramitia</taxon>
        <taxon>Vahlkampfiidae</taxon>
        <taxon>Naegleria</taxon>
    </lineage>
</organism>
<reference evidence="2 3" key="1">
    <citation type="journal article" date="2010" name="Cell">
        <title>The genome of Naegleria gruberi illuminates early eukaryotic versatility.</title>
        <authorList>
            <person name="Fritz-Laylin L.K."/>
            <person name="Prochnik S.E."/>
            <person name="Ginger M.L."/>
            <person name="Dacks J.B."/>
            <person name="Carpenter M.L."/>
            <person name="Field M.C."/>
            <person name="Kuo A."/>
            <person name="Paredez A."/>
            <person name="Chapman J."/>
            <person name="Pham J."/>
            <person name="Shu S."/>
            <person name="Neupane R."/>
            <person name="Cipriano M."/>
            <person name="Mancuso J."/>
            <person name="Tu H."/>
            <person name="Salamov A."/>
            <person name="Lindquist E."/>
            <person name="Shapiro H."/>
            <person name="Lucas S."/>
            <person name="Grigoriev I.V."/>
            <person name="Cande W.Z."/>
            <person name="Fulton C."/>
            <person name="Rokhsar D.S."/>
            <person name="Dawson S.C."/>
        </authorList>
    </citation>
    <scope>NUCLEOTIDE SEQUENCE [LARGE SCALE GENOMIC DNA]</scope>
    <source>
        <strain evidence="2 3">NEG-M</strain>
    </source>
</reference>
<evidence type="ECO:0000313" key="2">
    <source>
        <dbReference type="EMBL" id="EFC44688.1"/>
    </source>
</evidence>
<dbReference type="VEuPathDB" id="AmoebaDB:NAEGRDRAFT_67446"/>